<feature type="compositionally biased region" description="Basic residues" evidence="1">
    <location>
        <begin position="98"/>
        <end position="109"/>
    </location>
</feature>
<proteinExistence type="predicted"/>
<evidence type="ECO:0000313" key="2">
    <source>
        <dbReference type="EMBL" id="KAL0639855.1"/>
    </source>
</evidence>
<protein>
    <submittedName>
        <fullName evidence="2">Uncharacterized protein</fullName>
    </submittedName>
</protein>
<evidence type="ECO:0000256" key="1">
    <source>
        <dbReference type="SAM" id="MobiDB-lite"/>
    </source>
</evidence>
<comment type="caution">
    <text evidence="2">The sequence shown here is derived from an EMBL/GenBank/DDBJ whole genome shotgun (WGS) entry which is preliminary data.</text>
</comment>
<feature type="region of interest" description="Disordered" evidence="1">
    <location>
        <begin position="158"/>
        <end position="182"/>
    </location>
</feature>
<organism evidence="2 3">
    <name type="scientific">Discina gigas</name>
    <dbReference type="NCBI Taxonomy" id="1032678"/>
    <lineage>
        <taxon>Eukaryota</taxon>
        <taxon>Fungi</taxon>
        <taxon>Dikarya</taxon>
        <taxon>Ascomycota</taxon>
        <taxon>Pezizomycotina</taxon>
        <taxon>Pezizomycetes</taxon>
        <taxon>Pezizales</taxon>
        <taxon>Discinaceae</taxon>
        <taxon>Discina</taxon>
    </lineage>
</organism>
<keyword evidence="3" id="KW-1185">Reference proteome</keyword>
<sequence>MASGRRLRTRSSIASAQQQIPDCGHDRSFLEVSSDRDIQCLVCWENREILIQRLMEPFEYALETLNVDTGSASASLNSTPERASSADNVILTPERSRSLRGRTGKKRTRSVSPPPTVPAVATTLTTTTPMKIDGGNLLGSSKPDEGDCIHVQNISAAILPPPPKKRSKTPEQAKSPKIAALGPQKASTNIIMPVVEKAGDTSGGTTERLQENPSPPANATQTLAPMAKLPKLQEKPAPTPPTLMVKPTKLRTSLPTKKGQQTLFSFFTPKPVALTGPSTKMGDSVTVKFDTPIVSHAISNTAPIFGGVGGGCGGAKNKDVATKATEVMVMRKSTTPPARPLRPGTRKSARDVTVKSRETVNYREDSDSDIDLE</sequence>
<accession>A0ABR3GVB6</accession>
<gene>
    <name evidence="2" type="ORF">Q9L58_001172</name>
</gene>
<dbReference type="EMBL" id="JBBBZM010000008">
    <property type="protein sequence ID" value="KAL0639855.1"/>
    <property type="molecule type" value="Genomic_DNA"/>
</dbReference>
<name>A0ABR3GVB6_9PEZI</name>
<dbReference type="Proteomes" id="UP001447188">
    <property type="component" value="Unassembled WGS sequence"/>
</dbReference>
<feature type="region of interest" description="Disordered" evidence="1">
    <location>
        <begin position="198"/>
        <end position="221"/>
    </location>
</feature>
<reference evidence="2 3" key="1">
    <citation type="submission" date="2024-02" db="EMBL/GenBank/DDBJ databases">
        <title>Discinaceae phylogenomics.</title>
        <authorList>
            <person name="Dirks A.C."/>
            <person name="James T.Y."/>
        </authorList>
    </citation>
    <scope>NUCLEOTIDE SEQUENCE [LARGE SCALE GENOMIC DNA]</scope>
    <source>
        <strain evidence="2 3">ACD0624</strain>
    </source>
</reference>
<feature type="region of interest" description="Disordered" evidence="1">
    <location>
        <begin position="330"/>
        <end position="373"/>
    </location>
</feature>
<feature type="compositionally biased region" description="Basic and acidic residues" evidence="1">
    <location>
        <begin position="348"/>
        <end position="365"/>
    </location>
</feature>
<feature type="region of interest" description="Disordered" evidence="1">
    <location>
        <begin position="92"/>
        <end position="121"/>
    </location>
</feature>
<evidence type="ECO:0000313" key="3">
    <source>
        <dbReference type="Proteomes" id="UP001447188"/>
    </source>
</evidence>